<evidence type="ECO:0000313" key="2">
    <source>
        <dbReference type="Proteomes" id="UP000028837"/>
    </source>
</evidence>
<accession>A0A086K4H7</accession>
<keyword evidence="1" id="KW-0418">Kinase</keyword>
<dbReference type="GO" id="GO:0047334">
    <property type="term" value="F:diphosphate-fructose-6-phosphate 1-phosphotransferase activity"/>
    <property type="evidence" value="ECO:0007669"/>
    <property type="project" value="UniProtKB-EC"/>
</dbReference>
<protein>
    <submittedName>
        <fullName evidence="1">6-phosphofructokinase</fullName>
        <ecNumber evidence="1">2.7.1.90</ecNumber>
    </submittedName>
</protein>
<dbReference type="EMBL" id="AHZU02000862">
    <property type="protein sequence ID" value="KFG39295.1"/>
    <property type="molecule type" value="Genomic_DNA"/>
</dbReference>
<dbReference type="EC" id="2.7.1.90" evidence="1"/>
<comment type="caution">
    <text evidence="1">The sequence shown here is derived from an EMBL/GenBank/DDBJ whole genome shotgun (WGS) entry which is preliminary data.</text>
</comment>
<dbReference type="VEuPathDB" id="ToxoDB:TGDOM2_240890A"/>
<gene>
    <name evidence="1" type="ORF">TGDOM2_240890A</name>
</gene>
<dbReference type="Proteomes" id="UP000028837">
    <property type="component" value="Unassembled WGS sequence"/>
</dbReference>
<reference evidence="1 2" key="1">
    <citation type="submission" date="2014-02" db="EMBL/GenBank/DDBJ databases">
        <authorList>
            <person name="Sibley D."/>
            <person name="Venepally P."/>
            <person name="Karamycheva S."/>
            <person name="Hadjithomas M."/>
            <person name="Khan A."/>
            <person name="Brunk B."/>
            <person name="Roos D."/>
            <person name="Caler E."/>
            <person name="Lorenzi H."/>
        </authorList>
    </citation>
    <scope>NUCLEOTIDE SEQUENCE [LARGE SCALE GENOMIC DNA]</scope>
    <source>
        <strain evidence="1 2">GAB2-2007-GAL-DOM2</strain>
    </source>
</reference>
<organism evidence="1 2">
    <name type="scientific">Toxoplasma gondii GAB2-2007-GAL-DOM2</name>
    <dbReference type="NCBI Taxonomy" id="1130820"/>
    <lineage>
        <taxon>Eukaryota</taxon>
        <taxon>Sar</taxon>
        <taxon>Alveolata</taxon>
        <taxon>Apicomplexa</taxon>
        <taxon>Conoidasida</taxon>
        <taxon>Coccidia</taxon>
        <taxon>Eucoccidiorida</taxon>
        <taxon>Eimeriorina</taxon>
        <taxon>Sarcocystidae</taxon>
        <taxon>Toxoplasma</taxon>
    </lineage>
</organism>
<evidence type="ECO:0000313" key="1">
    <source>
        <dbReference type="EMBL" id="KFG39295.1"/>
    </source>
</evidence>
<sequence>MAYPPSGVDADK</sequence>
<proteinExistence type="predicted"/>
<name>A0A086K4H7_TOXGO</name>
<keyword evidence="1" id="KW-0808">Transferase</keyword>
<feature type="non-terminal residue" evidence="1">
    <location>
        <position position="12"/>
    </location>
</feature>